<sequence length="349" mass="38451">MDRFVRYAVLIGYPQLAHSLGLDPERLLAAEGLDAAELIHQDRWTPAPPVARLLERSAAESGQEDFAVRLAAMRRFSALGPLSVVLREEPDLRSALELLIRYQHAYSGILDMRLIEADGLATVQAWLEFGEPVPIRQAVDHTMTALLLIIRTLVRADWEPLAVYFSHPAPADLTVFHQVFGTALRFDHEFTGVSFPARDLDTPTVTADPALRTYTRQLLQSLPAPRVATTADEVATLVEFLLPLGRCSMPHVSRDLGVQPRTLHRRLAAEGQTFSGIVQSTRARLAPRHLADARLTLTQISCLLGFATPSAFSTWFRQSFGTSASDWRARTCTGPAAQEQQGVEVGQGG</sequence>
<evidence type="ECO:0000256" key="2">
    <source>
        <dbReference type="ARBA" id="ARBA00023125"/>
    </source>
</evidence>
<dbReference type="Gene3D" id="1.10.10.60">
    <property type="entry name" value="Homeodomain-like"/>
    <property type="match status" value="1"/>
</dbReference>
<evidence type="ECO:0000313" key="6">
    <source>
        <dbReference type="Proteomes" id="UP000219514"/>
    </source>
</evidence>
<dbReference type="PROSITE" id="PS01124">
    <property type="entry name" value="HTH_ARAC_FAMILY_2"/>
    <property type="match status" value="1"/>
</dbReference>
<dbReference type="GO" id="GO:0000976">
    <property type="term" value="F:transcription cis-regulatory region binding"/>
    <property type="evidence" value="ECO:0007669"/>
    <property type="project" value="TreeGrafter"/>
</dbReference>
<dbReference type="GO" id="GO:0003700">
    <property type="term" value="F:DNA-binding transcription factor activity"/>
    <property type="evidence" value="ECO:0007669"/>
    <property type="project" value="InterPro"/>
</dbReference>
<dbReference type="AlphaFoldDB" id="A0A285EAU9"/>
<reference evidence="5 6" key="1">
    <citation type="submission" date="2017-09" db="EMBL/GenBank/DDBJ databases">
        <authorList>
            <person name="Ehlers B."/>
            <person name="Leendertz F.H."/>
        </authorList>
    </citation>
    <scope>NUCLEOTIDE SEQUENCE [LARGE SCALE GENOMIC DNA]</scope>
    <source>
        <strain evidence="5 6">DSM 46844</strain>
    </source>
</reference>
<protein>
    <submittedName>
        <fullName evidence="5">Transcriptional regulator, AraC family</fullName>
    </submittedName>
</protein>
<keyword evidence="6" id="KW-1185">Reference proteome</keyword>
<dbReference type="Pfam" id="PF12625">
    <property type="entry name" value="Arabinose_bd"/>
    <property type="match status" value="1"/>
</dbReference>
<dbReference type="InterPro" id="IPR032687">
    <property type="entry name" value="AraC-type_N"/>
</dbReference>
<proteinExistence type="predicted"/>
<dbReference type="Pfam" id="PF12833">
    <property type="entry name" value="HTH_18"/>
    <property type="match status" value="1"/>
</dbReference>
<keyword evidence="1" id="KW-0805">Transcription regulation</keyword>
<keyword evidence="2" id="KW-0238">DNA-binding</keyword>
<gene>
    <name evidence="5" type="ORF">SAMN06893097_103334</name>
</gene>
<feature type="domain" description="HTH araC/xylS-type" evidence="4">
    <location>
        <begin position="232"/>
        <end position="330"/>
    </location>
</feature>
<dbReference type="OrthoDB" id="5241536at2"/>
<name>A0A285EAU9_9ACTN</name>
<dbReference type="Proteomes" id="UP000219514">
    <property type="component" value="Unassembled WGS sequence"/>
</dbReference>
<organism evidence="5 6">
    <name type="scientific">Geodermatophilus sabuli</name>
    <dbReference type="NCBI Taxonomy" id="1564158"/>
    <lineage>
        <taxon>Bacteria</taxon>
        <taxon>Bacillati</taxon>
        <taxon>Actinomycetota</taxon>
        <taxon>Actinomycetes</taxon>
        <taxon>Geodermatophilales</taxon>
        <taxon>Geodermatophilaceae</taxon>
        <taxon>Geodermatophilus</taxon>
    </lineage>
</organism>
<dbReference type="PANTHER" id="PTHR47894">
    <property type="entry name" value="HTH-TYPE TRANSCRIPTIONAL REGULATOR GADX"/>
    <property type="match status" value="1"/>
</dbReference>
<keyword evidence="3" id="KW-0804">Transcription</keyword>
<dbReference type="SMART" id="SM00342">
    <property type="entry name" value="HTH_ARAC"/>
    <property type="match status" value="1"/>
</dbReference>
<dbReference type="GO" id="GO:0005829">
    <property type="term" value="C:cytosol"/>
    <property type="evidence" value="ECO:0007669"/>
    <property type="project" value="TreeGrafter"/>
</dbReference>
<dbReference type="RefSeq" id="WP_097206175.1">
    <property type="nucleotide sequence ID" value="NZ_JACHXB010000004.1"/>
</dbReference>
<dbReference type="InterPro" id="IPR018060">
    <property type="entry name" value="HTH_AraC"/>
</dbReference>
<dbReference type="EMBL" id="OBDO01000003">
    <property type="protein sequence ID" value="SNX96165.1"/>
    <property type="molecule type" value="Genomic_DNA"/>
</dbReference>
<evidence type="ECO:0000256" key="1">
    <source>
        <dbReference type="ARBA" id="ARBA00023015"/>
    </source>
</evidence>
<evidence type="ECO:0000259" key="4">
    <source>
        <dbReference type="PROSITE" id="PS01124"/>
    </source>
</evidence>
<evidence type="ECO:0000313" key="5">
    <source>
        <dbReference type="EMBL" id="SNX96165.1"/>
    </source>
</evidence>
<evidence type="ECO:0000256" key="3">
    <source>
        <dbReference type="ARBA" id="ARBA00023163"/>
    </source>
</evidence>
<dbReference type="SUPFAM" id="SSF46689">
    <property type="entry name" value="Homeodomain-like"/>
    <property type="match status" value="1"/>
</dbReference>
<dbReference type="PANTHER" id="PTHR47894:SF4">
    <property type="entry name" value="HTH-TYPE TRANSCRIPTIONAL REGULATOR GADX"/>
    <property type="match status" value="1"/>
</dbReference>
<dbReference type="InterPro" id="IPR009057">
    <property type="entry name" value="Homeodomain-like_sf"/>
</dbReference>
<accession>A0A285EAU9</accession>